<keyword evidence="2" id="KW-0812">Transmembrane</keyword>
<keyword evidence="2" id="KW-0472">Membrane</keyword>
<organism evidence="3 4">
    <name type="scientific">Nitrogeniibacter mangrovi</name>
    <dbReference type="NCBI Taxonomy" id="2016596"/>
    <lineage>
        <taxon>Bacteria</taxon>
        <taxon>Pseudomonadati</taxon>
        <taxon>Pseudomonadota</taxon>
        <taxon>Betaproteobacteria</taxon>
        <taxon>Rhodocyclales</taxon>
        <taxon>Zoogloeaceae</taxon>
        <taxon>Nitrogeniibacter</taxon>
    </lineage>
</organism>
<sequence length="200" mass="22006">MEFKTVVFYVLAAVMVFAALRVITARNPVHAALFLVLAFFNAGGIWLILQAEFLAIMLVMVYVGAVMVLFLFVVMMLDINVDRLREGFWGYLPVGAVVGAVMLAEMVLVLSGPYFGLDNMPEPPMAGAGYSNTRALGRILYTDYVYPFELASLVLLVAMIAAVALTLRKRKGTKYVNPSDQIAVKRADRVEVLAMSAEKE</sequence>
<evidence type="ECO:0000256" key="1">
    <source>
        <dbReference type="ARBA" id="ARBA00005698"/>
    </source>
</evidence>
<dbReference type="Gene3D" id="1.20.120.1200">
    <property type="entry name" value="NADH-ubiquinone/plastoquinone oxidoreductase chain 6, subunit NuoJ"/>
    <property type="match status" value="1"/>
</dbReference>
<keyword evidence="3" id="KW-0560">Oxidoreductase</keyword>
<dbReference type="PANTHER" id="PTHR33269:SF17">
    <property type="entry name" value="NADH-UBIQUINONE OXIDOREDUCTASE CHAIN 6"/>
    <property type="match status" value="1"/>
</dbReference>
<comment type="subcellular location">
    <subcellularLocation>
        <location evidence="2">Cell membrane</location>
        <topology evidence="2">Multi-pass membrane protein</topology>
    </subcellularLocation>
</comment>
<keyword evidence="2" id="KW-0520">NAD</keyword>
<dbReference type="InterPro" id="IPR042106">
    <property type="entry name" value="Nuo/plastoQ_OxRdtase_6_NuoJ"/>
</dbReference>
<protein>
    <recommendedName>
        <fullName evidence="2">NADH-quinone oxidoreductase subunit J</fullName>
        <ecNumber evidence="2">7.1.1.-</ecNumber>
    </recommendedName>
</protein>
<dbReference type="InterPro" id="IPR001457">
    <property type="entry name" value="NADH_UbQ/plastoQ_OxRdtase_su6"/>
</dbReference>
<dbReference type="PANTHER" id="PTHR33269">
    <property type="entry name" value="NADH-UBIQUINONE OXIDOREDUCTASE CHAIN 6"/>
    <property type="match status" value="1"/>
</dbReference>
<name>A0A6C1B4C1_9RHOO</name>
<keyword evidence="2" id="KW-1003">Cell membrane</keyword>
<dbReference type="AlphaFoldDB" id="A0A6C1B4C1"/>
<dbReference type="NCBIfam" id="NF005164">
    <property type="entry name" value="PRK06638.1-4"/>
    <property type="match status" value="1"/>
</dbReference>
<comment type="catalytic activity">
    <reaction evidence="2">
        <text>a quinone + NADH + 5 H(+)(in) = a quinol + NAD(+) + 4 H(+)(out)</text>
        <dbReference type="Rhea" id="RHEA:57888"/>
        <dbReference type="ChEBI" id="CHEBI:15378"/>
        <dbReference type="ChEBI" id="CHEBI:24646"/>
        <dbReference type="ChEBI" id="CHEBI:57540"/>
        <dbReference type="ChEBI" id="CHEBI:57945"/>
        <dbReference type="ChEBI" id="CHEBI:132124"/>
    </reaction>
</comment>
<comment type="similarity">
    <text evidence="1 2">Belongs to the complex I subunit 6 family.</text>
</comment>
<reference evidence="3 4" key="1">
    <citation type="submission" date="2020-02" db="EMBL/GenBank/DDBJ databases">
        <title>Nitrogenibacter mangrovi gen. nov., sp. nov. isolated from mangrove sediment, a denitrifying betaproteobacterium.</title>
        <authorList>
            <person name="Liao H."/>
            <person name="Tian Y."/>
        </authorList>
    </citation>
    <scope>NUCLEOTIDE SEQUENCE [LARGE SCALE GENOMIC DNA]</scope>
    <source>
        <strain evidence="3 4">M9-3-2</strain>
    </source>
</reference>
<dbReference type="GO" id="GO:0016491">
    <property type="term" value="F:oxidoreductase activity"/>
    <property type="evidence" value="ECO:0007669"/>
    <property type="project" value="UniProtKB-KW"/>
</dbReference>
<dbReference type="GO" id="GO:0005886">
    <property type="term" value="C:plasma membrane"/>
    <property type="evidence" value="ECO:0007669"/>
    <property type="project" value="UniProtKB-SubCell"/>
</dbReference>
<dbReference type="GO" id="GO:0048038">
    <property type="term" value="F:quinone binding"/>
    <property type="evidence" value="ECO:0007669"/>
    <property type="project" value="UniProtKB-UniRule"/>
</dbReference>
<dbReference type="Pfam" id="PF00499">
    <property type="entry name" value="Oxidored_q3"/>
    <property type="match status" value="1"/>
</dbReference>
<feature type="transmembrane region" description="Helical" evidence="2">
    <location>
        <begin position="6"/>
        <end position="24"/>
    </location>
</feature>
<feature type="transmembrane region" description="Helical" evidence="2">
    <location>
        <begin position="31"/>
        <end position="49"/>
    </location>
</feature>
<dbReference type="GO" id="GO:0008137">
    <property type="term" value="F:NADH dehydrogenase (ubiquinone) activity"/>
    <property type="evidence" value="ECO:0007669"/>
    <property type="project" value="UniProtKB-UniRule"/>
</dbReference>
<keyword evidence="4" id="KW-1185">Reference proteome</keyword>
<dbReference type="EMBL" id="CP048836">
    <property type="protein sequence ID" value="QID17705.1"/>
    <property type="molecule type" value="Genomic_DNA"/>
</dbReference>
<dbReference type="RefSeq" id="WP_173764868.1">
    <property type="nucleotide sequence ID" value="NZ_CP048836.1"/>
</dbReference>
<feature type="transmembrane region" description="Helical" evidence="2">
    <location>
        <begin position="55"/>
        <end position="77"/>
    </location>
</feature>
<gene>
    <name evidence="3" type="ORF">G3580_08645</name>
</gene>
<dbReference type="Proteomes" id="UP000501991">
    <property type="component" value="Chromosome"/>
</dbReference>
<keyword evidence="2" id="KW-0874">Quinone</keyword>
<evidence type="ECO:0000313" key="4">
    <source>
        <dbReference type="Proteomes" id="UP000501991"/>
    </source>
</evidence>
<accession>A0A6C1B4C1</accession>
<feature type="transmembrane region" description="Helical" evidence="2">
    <location>
        <begin position="89"/>
        <end position="115"/>
    </location>
</feature>
<dbReference type="EC" id="7.1.1.-" evidence="2"/>
<feature type="transmembrane region" description="Helical" evidence="2">
    <location>
        <begin position="144"/>
        <end position="167"/>
    </location>
</feature>
<proteinExistence type="inferred from homology"/>
<dbReference type="KEGG" id="azq:G3580_08645"/>
<evidence type="ECO:0000313" key="3">
    <source>
        <dbReference type="EMBL" id="QID17705.1"/>
    </source>
</evidence>
<comment type="function">
    <text evidence="2">NDH-1 shuttles electrons from NADH, via FMN and iron-sulfur (Fe-S) centers, to quinones in the respiratory chain. Couples the redox reaction to proton translocation (for every two electrons transferred, four hydrogen ions are translocated across the cytoplasmic membrane), and thus conserves the redox energy in a proton gradient.</text>
</comment>
<keyword evidence="2" id="KW-1133">Transmembrane helix</keyword>
<evidence type="ECO:0000256" key="2">
    <source>
        <dbReference type="RuleBase" id="RU004429"/>
    </source>
</evidence>